<name>A0AAV1XWS2_LUPLU</name>
<organism evidence="1 2">
    <name type="scientific">Lupinus luteus</name>
    <name type="common">European yellow lupine</name>
    <dbReference type="NCBI Taxonomy" id="3873"/>
    <lineage>
        <taxon>Eukaryota</taxon>
        <taxon>Viridiplantae</taxon>
        <taxon>Streptophyta</taxon>
        <taxon>Embryophyta</taxon>
        <taxon>Tracheophyta</taxon>
        <taxon>Spermatophyta</taxon>
        <taxon>Magnoliopsida</taxon>
        <taxon>eudicotyledons</taxon>
        <taxon>Gunneridae</taxon>
        <taxon>Pentapetalae</taxon>
        <taxon>rosids</taxon>
        <taxon>fabids</taxon>
        <taxon>Fabales</taxon>
        <taxon>Fabaceae</taxon>
        <taxon>Papilionoideae</taxon>
        <taxon>50 kb inversion clade</taxon>
        <taxon>genistoids sensu lato</taxon>
        <taxon>core genistoids</taxon>
        <taxon>Genisteae</taxon>
        <taxon>Lupinus</taxon>
    </lineage>
</organism>
<evidence type="ECO:0000313" key="1">
    <source>
        <dbReference type="EMBL" id="CAL0326210.1"/>
    </source>
</evidence>
<protein>
    <submittedName>
        <fullName evidence="1">Uncharacterized protein</fullName>
    </submittedName>
</protein>
<accession>A0AAV1XWS2</accession>
<sequence length="113" mass="12821">MGGDVNDGALIGRFQTLDLTRAQEKLPFSYRRPQRTHLVELEVQIRFLQYPGWSSSGFWIKVDLDPPVEVPEKEVGGITGGMIVRYWRHVRQGEVLAPTWGVRRKGDDSGQAL</sequence>
<dbReference type="AlphaFoldDB" id="A0AAV1XWS2"/>
<keyword evidence="2" id="KW-1185">Reference proteome</keyword>
<reference evidence="1 2" key="1">
    <citation type="submission" date="2024-03" db="EMBL/GenBank/DDBJ databases">
        <authorList>
            <person name="Martinez-Hernandez J."/>
        </authorList>
    </citation>
    <scope>NUCLEOTIDE SEQUENCE [LARGE SCALE GENOMIC DNA]</scope>
</reference>
<dbReference type="Proteomes" id="UP001497480">
    <property type="component" value="Unassembled WGS sequence"/>
</dbReference>
<comment type="caution">
    <text evidence="1">The sequence shown here is derived from an EMBL/GenBank/DDBJ whole genome shotgun (WGS) entry which is preliminary data.</text>
</comment>
<evidence type="ECO:0000313" key="2">
    <source>
        <dbReference type="Proteomes" id="UP001497480"/>
    </source>
</evidence>
<proteinExistence type="predicted"/>
<gene>
    <name evidence="1" type="ORF">LLUT_LOCUS27270</name>
</gene>
<dbReference type="EMBL" id="CAXHTB010000019">
    <property type="protein sequence ID" value="CAL0326210.1"/>
    <property type="molecule type" value="Genomic_DNA"/>
</dbReference>